<dbReference type="SUPFAM" id="SSF55326">
    <property type="entry name" value="PurM N-terminal domain-like"/>
    <property type="match status" value="2"/>
</dbReference>
<dbReference type="NCBIfam" id="TIGR01736">
    <property type="entry name" value="FGAM_synth_II"/>
    <property type="match status" value="1"/>
</dbReference>
<feature type="domain" description="PurM-like N-terminal" evidence="9">
    <location>
        <begin position="421"/>
        <end position="543"/>
    </location>
</feature>
<dbReference type="InterPro" id="IPR041609">
    <property type="entry name" value="PurL_linker"/>
</dbReference>
<evidence type="ECO:0000256" key="1">
    <source>
        <dbReference type="ARBA" id="ARBA00022490"/>
    </source>
</evidence>
<dbReference type="Pfam" id="PF00586">
    <property type="entry name" value="AIRS"/>
    <property type="match status" value="2"/>
</dbReference>
<dbReference type="Proteomes" id="UP001201020">
    <property type="component" value="Chromosome"/>
</dbReference>
<comment type="subunit">
    <text evidence="8">Monomer. Part of the FGAM synthase complex composed of 1 PurL, 1 PurQ and 2 PurS subunits.</text>
</comment>
<feature type="binding site" evidence="8">
    <location>
        <position position="477"/>
    </location>
    <ligand>
        <name>ATP</name>
        <dbReference type="ChEBI" id="CHEBI:30616"/>
    </ligand>
</feature>
<dbReference type="FunFam" id="3.30.1330.10:FF:000004">
    <property type="entry name" value="Phosphoribosylformylglycinamidine synthase subunit PurL"/>
    <property type="match status" value="1"/>
</dbReference>
<feature type="binding site" evidence="8">
    <location>
        <position position="36"/>
    </location>
    <ligand>
        <name>ATP</name>
        <dbReference type="ChEBI" id="CHEBI:30616"/>
    </ligand>
</feature>
<keyword evidence="6 8" id="KW-0067">ATP-binding</keyword>
<feature type="binding site" evidence="8">
    <location>
        <position position="100"/>
    </location>
    <ligand>
        <name>substrate</name>
    </ligand>
</feature>
<dbReference type="GO" id="GO:0000287">
    <property type="term" value="F:magnesium ion binding"/>
    <property type="evidence" value="ECO:0007669"/>
    <property type="project" value="UniProtKB-UniRule"/>
</dbReference>
<feature type="binding site" evidence="8">
    <location>
        <position position="101"/>
    </location>
    <ligand>
        <name>Mg(2+)</name>
        <dbReference type="ChEBI" id="CHEBI:18420"/>
        <label>2</label>
    </ligand>
</feature>
<feature type="binding site" evidence="8">
    <location>
        <begin position="78"/>
        <end position="81"/>
    </location>
    <ligand>
        <name>substrate</name>
    </ligand>
</feature>
<feature type="domain" description="PurM-like N-terminal" evidence="9">
    <location>
        <begin position="58"/>
        <end position="173"/>
    </location>
</feature>
<evidence type="ECO:0000259" key="9">
    <source>
        <dbReference type="Pfam" id="PF00586"/>
    </source>
</evidence>
<dbReference type="EC" id="6.3.5.3" evidence="8"/>
<dbReference type="InterPro" id="IPR036921">
    <property type="entry name" value="PurM-like_N_sf"/>
</dbReference>
<keyword evidence="1 8" id="KW-0963">Cytoplasm</keyword>
<feature type="domain" description="PurM-like C-terminal" evidence="10">
    <location>
        <begin position="587"/>
        <end position="702"/>
    </location>
</feature>
<feature type="domain" description="Phosphoribosylformylglycinamidine synthase linker" evidence="11">
    <location>
        <begin position="3"/>
        <end position="37"/>
    </location>
</feature>
<dbReference type="Gene3D" id="3.30.1330.10">
    <property type="entry name" value="PurM-like, N-terminal domain"/>
    <property type="match status" value="2"/>
</dbReference>
<evidence type="ECO:0000256" key="2">
    <source>
        <dbReference type="ARBA" id="ARBA00022598"/>
    </source>
</evidence>
<dbReference type="InterPro" id="IPR010074">
    <property type="entry name" value="PRibForGlyAmidine_synth_PurL"/>
</dbReference>
<feature type="binding site" evidence="8">
    <location>
        <position position="224"/>
    </location>
    <ligand>
        <name>substrate</name>
    </ligand>
</feature>
<evidence type="ECO:0000256" key="5">
    <source>
        <dbReference type="ARBA" id="ARBA00022755"/>
    </source>
</evidence>
<dbReference type="Gene3D" id="3.90.650.10">
    <property type="entry name" value="PurM-like C-terminal domain"/>
    <property type="match status" value="2"/>
</dbReference>
<dbReference type="GO" id="GO:0005524">
    <property type="term" value="F:ATP binding"/>
    <property type="evidence" value="ECO:0007669"/>
    <property type="project" value="UniProtKB-UniRule"/>
</dbReference>
<dbReference type="PANTHER" id="PTHR43555:SF1">
    <property type="entry name" value="PHOSPHORIBOSYLFORMYLGLYCINAMIDINE SYNTHASE SUBUNIT PURL"/>
    <property type="match status" value="1"/>
</dbReference>
<evidence type="ECO:0000259" key="10">
    <source>
        <dbReference type="Pfam" id="PF02769"/>
    </source>
</evidence>
<feature type="domain" description="PurM-like C-terminal" evidence="10">
    <location>
        <begin position="195"/>
        <end position="340"/>
    </location>
</feature>
<evidence type="ECO:0000256" key="4">
    <source>
        <dbReference type="ARBA" id="ARBA00022741"/>
    </source>
</evidence>
<dbReference type="GO" id="GO:0006189">
    <property type="term" value="P:'de novo' IMP biosynthetic process"/>
    <property type="evidence" value="ECO:0007669"/>
    <property type="project" value="UniProtKB-UniRule"/>
</dbReference>
<keyword evidence="7 8" id="KW-0460">Magnesium</keyword>
<dbReference type="Pfam" id="PF02769">
    <property type="entry name" value="AIRS_C"/>
    <property type="match status" value="2"/>
</dbReference>
<sequence length="727" mass="80138">MISNEEYSKLIQELGREPNFAELNVIGAMWSEHISYKSSKRWFSLFKTTAPYLALGIGEGAGLIDIGDDLLIGLGLESHNHPSAIEPFQGAATGVGGIIRDIISQGCKPIALLDSIRFGNLTSDHSKNLFENVVRGISSYGNCVGIPTVGGEAEFDPVFENNCLVNAMCIGVVKKDKVVRSIASTPGHFFLLYGARTGRDGIHGVSFASKDLDDKSESDRPAVQIGDPLMEKALIDATLELVEKGLLSGLQDLGGGGLSCAISEMTEKGNTGALIRLEDVPLREYDMKPWEILISESQERMLAVVSPKNIAAVEEVLKKYDLLTYSIIGEVTNNSHYIAFYNGEKIIDLPVDLIINGFPEPEREFSIPDYIRSKKEYTIPNQGNIKDEILKIFESPNVGSKEWIYEQYDQHVQTQTVIQAGADAAVLRLDNGKYIALTLDSNSFAVYCSPYTGTANVAAEAQRNIVAVGAKPYAVVDCLNFGNPEKPDSYWQFVESIKGLGRFSNDFKLPVIGGNVSLYNETVNKEGKRERINPTPTIGIIGVFDSPDDLLANNFVNQESKIIQIGKTGKELGGSEYLRYCFNCIMSDVPTYDEKREKKSIEAITQLNKQKLIESCHDISNGGFIVALGEMMFKNKIGAKINLENIPSDEGVETRHKLFSETSSRFIIEVSNEKLKQVVNLLETIGVDYGVVGHTTKEPVLEIENLVSIDIEQLHSNWKNAIVKYME</sequence>
<evidence type="ECO:0000259" key="11">
    <source>
        <dbReference type="Pfam" id="PF18072"/>
    </source>
</evidence>
<dbReference type="NCBIfam" id="NF002290">
    <property type="entry name" value="PRK01213.1"/>
    <property type="match status" value="1"/>
</dbReference>
<comment type="caution">
    <text evidence="8">Lacks conserved residue(s) required for the propagation of feature annotation.</text>
</comment>
<dbReference type="PANTHER" id="PTHR43555">
    <property type="entry name" value="PHOSPHORIBOSYLFORMYLGLYCINAMIDINE SYNTHASE SUBUNIT PURL"/>
    <property type="match status" value="1"/>
</dbReference>
<dbReference type="Pfam" id="PF18072">
    <property type="entry name" value="FGAR-AT_linker"/>
    <property type="match status" value="1"/>
</dbReference>
<reference evidence="12" key="1">
    <citation type="journal article" date="2022" name="Nat. Microbiol.">
        <title>Unique mobile elements and scalable gene flow at the prokaryote-eukaryote boundary revealed by circularized Asgard archaea genomes.</title>
        <authorList>
            <person name="Wu F."/>
            <person name="Speth D.R."/>
            <person name="Philosof A."/>
            <person name="Cremiere A."/>
            <person name="Narayanan A."/>
            <person name="Barco R.A."/>
            <person name="Connon S.A."/>
            <person name="Amend J.P."/>
            <person name="Antoshechkin I.A."/>
            <person name="Orphan V.J."/>
        </authorList>
    </citation>
    <scope>NUCLEOTIDE SEQUENCE</scope>
    <source>
        <strain evidence="12">PM71</strain>
    </source>
</reference>
<comment type="catalytic activity">
    <reaction evidence="8">
        <text>N(2)-formyl-N(1)-(5-phospho-beta-D-ribosyl)glycinamide + L-glutamine + ATP + H2O = 2-formamido-N(1)-(5-O-phospho-beta-D-ribosyl)acetamidine + L-glutamate + ADP + phosphate + H(+)</text>
        <dbReference type="Rhea" id="RHEA:17129"/>
        <dbReference type="ChEBI" id="CHEBI:15377"/>
        <dbReference type="ChEBI" id="CHEBI:15378"/>
        <dbReference type="ChEBI" id="CHEBI:29985"/>
        <dbReference type="ChEBI" id="CHEBI:30616"/>
        <dbReference type="ChEBI" id="CHEBI:43474"/>
        <dbReference type="ChEBI" id="CHEBI:58359"/>
        <dbReference type="ChEBI" id="CHEBI:147286"/>
        <dbReference type="ChEBI" id="CHEBI:147287"/>
        <dbReference type="ChEBI" id="CHEBI:456216"/>
        <dbReference type="EC" id="6.3.5.3"/>
    </reaction>
</comment>
<comment type="pathway">
    <text evidence="8">Purine metabolism; IMP biosynthesis via de novo pathway; 5-amino-1-(5-phospho-D-ribosyl)imidazole from N(2)-formyl-N(1)-(5-phospho-D-ribosyl)glycinamide: step 1/2.</text>
</comment>
<dbReference type="CDD" id="cd02203">
    <property type="entry name" value="PurL_repeat1"/>
    <property type="match status" value="1"/>
</dbReference>
<dbReference type="SUPFAM" id="SSF56042">
    <property type="entry name" value="PurM C-terminal domain-like"/>
    <property type="match status" value="2"/>
</dbReference>
<dbReference type="EMBL" id="CP084166">
    <property type="protein sequence ID" value="UJG42112.1"/>
    <property type="molecule type" value="Genomic_DNA"/>
</dbReference>
<dbReference type="HAMAP" id="MF_00420">
    <property type="entry name" value="PurL_2"/>
    <property type="match status" value="1"/>
</dbReference>
<dbReference type="PIRSF" id="PIRSF001587">
    <property type="entry name" value="FGAM_synthase_II"/>
    <property type="match status" value="1"/>
</dbReference>
<keyword evidence="2 8" id="KW-0436">Ligase</keyword>
<dbReference type="InterPro" id="IPR036676">
    <property type="entry name" value="PurM-like_C_sf"/>
</dbReference>
<name>A0A9Y1BNF8_9ARCH</name>
<organism evidence="12">
    <name type="scientific">Candidatus Heimdallarchaeum aukensis</name>
    <dbReference type="NCBI Taxonomy" id="2876573"/>
    <lineage>
        <taxon>Archaea</taxon>
        <taxon>Promethearchaeati</taxon>
        <taxon>Candidatus Heimdallarchaeota</taxon>
        <taxon>Candidatus Heimdallarchaeia (ex Rinke et al. 2021) (nom. nud.)</taxon>
        <taxon>Candidatus Heimdallarchaeales</taxon>
        <taxon>Candidatus Heimdallarchaeaceae</taxon>
        <taxon>Candidatus Heimdallarchaeum</taxon>
    </lineage>
</organism>
<dbReference type="GO" id="GO:0005737">
    <property type="term" value="C:cytoplasm"/>
    <property type="evidence" value="ECO:0007669"/>
    <property type="project" value="UniProtKB-SubCell"/>
</dbReference>
<feature type="binding site" evidence="8">
    <location>
        <position position="514"/>
    </location>
    <ligand>
        <name>ATP</name>
        <dbReference type="ChEBI" id="CHEBI:30616"/>
    </ligand>
</feature>
<dbReference type="CDD" id="cd02204">
    <property type="entry name" value="PurL_repeat2"/>
    <property type="match status" value="1"/>
</dbReference>
<dbReference type="InterPro" id="IPR010918">
    <property type="entry name" value="PurM-like_C_dom"/>
</dbReference>
<feature type="binding site" evidence="8">
    <location>
        <position position="517"/>
    </location>
    <ligand>
        <name>substrate</name>
    </ligand>
</feature>
<feature type="binding site" evidence="8">
    <location>
        <position position="77"/>
    </location>
    <ligand>
        <name>Mg(2+)</name>
        <dbReference type="ChEBI" id="CHEBI:18420"/>
        <label>1</label>
    </ligand>
</feature>
<dbReference type="AlphaFoldDB" id="A0A9Y1BNF8"/>
<evidence type="ECO:0000256" key="7">
    <source>
        <dbReference type="ARBA" id="ARBA00022842"/>
    </source>
</evidence>
<evidence type="ECO:0000256" key="8">
    <source>
        <dbReference type="HAMAP-Rule" id="MF_00420"/>
    </source>
</evidence>
<comment type="similarity">
    <text evidence="8">Belongs to the FGAMS family.</text>
</comment>
<feature type="binding site" evidence="8">
    <location>
        <position position="515"/>
    </location>
    <ligand>
        <name>Mg(2+)</name>
        <dbReference type="ChEBI" id="CHEBI:18420"/>
        <label>1</label>
    </ligand>
</feature>
<dbReference type="GO" id="GO:0004642">
    <property type="term" value="F:phosphoribosylformylglycinamidine synthase activity"/>
    <property type="evidence" value="ECO:0007669"/>
    <property type="project" value="UniProtKB-UniRule"/>
</dbReference>
<comment type="function">
    <text evidence="8">Part of the phosphoribosylformylglycinamidine synthase complex involved in the purines biosynthetic pathway. Catalyzes the ATP-dependent conversion of formylglycinamide ribonucleotide (FGAR) and glutamine to yield formylglycinamidine ribonucleotide (FGAM) and glutamate. The FGAM synthase complex is composed of three subunits. PurQ produces an ammonia molecule by converting glutamine to glutamate. PurL transfers the ammonia molecule to FGAR to form FGAM in an ATP-dependent manner. PurS interacts with PurQ and PurL and is thought to assist in the transfer of the ammonia molecule from PurQ to PurL.</text>
</comment>
<feature type="active site" evidence="8">
    <location>
        <position position="33"/>
    </location>
</feature>
<dbReference type="InterPro" id="IPR016188">
    <property type="entry name" value="PurM-like_N"/>
</dbReference>
<feature type="binding site" evidence="8">
    <location>
        <position position="252"/>
    </location>
    <ligand>
        <name>Mg(2+)</name>
        <dbReference type="ChEBI" id="CHEBI:18420"/>
        <label>2</label>
    </ligand>
</feature>
<evidence type="ECO:0000256" key="6">
    <source>
        <dbReference type="ARBA" id="ARBA00022840"/>
    </source>
</evidence>
<feature type="binding site" evidence="8">
    <location>
        <begin position="296"/>
        <end position="298"/>
    </location>
    <ligand>
        <name>substrate</name>
    </ligand>
</feature>
<proteinExistence type="inferred from homology"/>
<feature type="active site" description="Proton acceptor" evidence="8">
    <location>
        <position position="79"/>
    </location>
</feature>
<comment type="subcellular location">
    <subcellularLocation>
        <location evidence="8">Cytoplasm</location>
    </subcellularLocation>
</comment>
<keyword evidence="4 8" id="KW-0547">Nucleotide-binding</keyword>
<accession>A0A9Y1BNF8</accession>
<evidence type="ECO:0000313" key="12">
    <source>
        <dbReference type="EMBL" id="UJG42112.1"/>
    </source>
</evidence>
<evidence type="ECO:0000256" key="3">
    <source>
        <dbReference type="ARBA" id="ARBA00022723"/>
    </source>
</evidence>
<keyword evidence="5 8" id="KW-0658">Purine biosynthesis</keyword>
<gene>
    <name evidence="8 12" type="primary">purL</name>
    <name evidence="12" type="ORF">K9W45_06540</name>
</gene>
<protein>
    <recommendedName>
        <fullName evidence="8">Phosphoribosylformylglycinamidine synthase subunit PurL</fullName>
        <shortName evidence="8">FGAM synthase</shortName>
        <ecNumber evidence="8">6.3.5.3</ecNumber>
    </recommendedName>
    <alternativeName>
        <fullName evidence="8">Formylglycinamide ribonucleotide amidotransferase subunit II</fullName>
        <shortName evidence="8">FGAR amidotransferase II</shortName>
        <shortName evidence="8">FGAR-AT II</shortName>
    </alternativeName>
    <alternativeName>
        <fullName evidence="8">Glutamine amidotransferase PurL</fullName>
    </alternativeName>
    <alternativeName>
        <fullName evidence="8">Phosphoribosylformylglycinamidine synthase subunit II</fullName>
    </alternativeName>
</protein>
<keyword evidence="3 8" id="KW-0479">Metal-binding</keyword>